<feature type="domain" description="EML-like first beta-propeller" evidence="6">
    <location>
        <begin position="191"/>
        <end position="411"/>
    </location>
</feature>
<dbReference type="InterPro" id="IPR050630">
    <property type="entry name" value="WD_repeat_EMAP"/>
</dbReference>
<dbReference type="Pfam" id="PF23414">
    <property type="entry name" value="Beta-prop_EML_2"/>
    <property type="match status" value="1"/>
</dbReference>
<evidence type="ECO:0000259" key="6">
    <source>
        <dbReference type="Pfam" id="PF23409"/>
    </source>
</evidence>
<evidence type="ECO:0000256" key="1">
    <source>
        <dbReference type="ARBA" id="ARBA00006489"/>
    </source>
</evidence>
<dbReference type="InterPro" id="IPR055439">
    <property type="entry name" value="Beta-prop_EML_1st"/>
</dbReference>
<evidence type="ECO:0000313" key="9">
    <source>
        <dbReference type="Proteomes" id="UP000786811"/>
    </source>
</evidence>
<dbReference type="OrthoDB" id="47802at2759"/>
<dbReference type="InterPro" id="IPR011047">
    <property type="entry name" value="Quinoprotein_ADH-like_sf"/>
</dbReference>
<proteinExistence type="inferred from homology"/>
<dbReference type="SUPFAM" id="SSF50998">
    <property type="entry name" value="Quinoprotein alcohol dehydrogenase-like"/>
    <property type="match status" value="1"/>
</dbReference>
<dbReference type="Pfam" id="PF03451">
    <property type="entry name" value="HELP"/>
    <property type="match status" value="1"/>
</dbReference>
<accession>A0A8J2H5D8</accession>
<reference evidence="8" key="1">
    <citation type="submission" date="2021-04" db="EMBL/GenBank/DDBJ databases">
        <authorList>
            <person name="Chebbi M.A.C M."/>
        </authorList>
    </citation>
    <scope>NUCLEOTIDE SEQUENCE</scope>
</reference>
<sequence>MPSASPWASWRAVQEFQTFCPDSVRSFSQLRNEFADVDTFYLGTGASMGISGASMVTSSPARRSRSRGPPTLQMTGASEEVVRQRRARSKSRPRALYAADSEVVRVNDYSVVEVLREEPARVTIRGLRRSFYPPSHLPLVDNSPPDKKLQLEWVYGYRGTDTRRNLWVLPSGELLYYVAAVAVLFDREENTQRHYIGHTEDITCMEIHPSRELVASGQRAGRHRKAQPHVRIWSTETLLTLYVFGMTEFQMGVSALAFSQLNGGSYVLVVDSGREAILSVWQWQWGHLLGKVATLQEDLTGAAFHPLDDNLLITHGRGHLTFWNRRKDGFFERTDIIKPPSRTHVTSIQFEQDGDVVTADSDGFITIYSVDADGAYFVRMEFEAHNKGISSLVMLSEGTLLSGGEKDRSLQRRFNQVVFGHGRQLWGLAVHPDDEVFATAGHDKNIALWRRHKLLWTTQVGFECICIAFHPFGVALAAGSSEGHLLVLAADTGAAVATLRVCGSPLSCIGYNPTGEIIAMGSQNGSVYLFRVSRDGFSYKKSNKIRGTQPLVQLDWSSDRDVKALQSEKSPIVMKDVKWHTHNCTVGYMVSGMWNNRYYPLTTVITTSSRSAAHDMLVSGDAEGYLRLFRFPCTSAKAEYVEEKVYSSLVACARFLYNDQNVVTVGGTDAALMLWELVDE</sequence>
<keyword evidence="3" id="KW-0677">Repeat</keyword>
<gene>
    <name evidence="8" type="ORF">HICCMSTLAB_LOCUS497</name>
</gene>
<comment type="caution">
    <text evidence="8">The sequence shown here is derived from an EMBL/GenBank/DDBJ whole genome shotgun (WGS) entry which is preliminary data.</text>
</comment>
<dbReference type="PANTHER" id="PTHR13720:SF55">
    <property type="entry name" value="ECHINODERM MICROTUBULE-ASSOCIATED PROTEIN-LIKE CG42247"/>
    <property type="match status" value="1"/>
</dbReference>
<name>A0A8J2H5D8_COTCN</name>
<organism evidence="8 9">
    <name type="scientific">Cotesia congregata</name>
    <name type="common">Parasitoid wasp</name>
    <name type="synonym">Apanteles congregatus</name>
    <dbReference type="NCBI Taxonomy" id="51543"/>
    <lineage>
        <taxon>Eukaryota</taxon>
        <taxon>Metazoa</taxon>
        <taxon>Ecdysozoa</taxon>
        <taxon>Arthropoda</taxon>
        <taxon>Hexapoda</taxon>
        <taxon>Insecta</taxon>
        <taxon>Pterygota</taxon>
        <taxon>Neoptera</taxon>
        <taxon>Endopterygota</taxon>
        <taxon>Hymenoptera</taxon>
        <taxon>Apocrita</taxon>
        <taxon>Ichneumonoidea</taxon>
        <taxon>Braconidae</taxon>
        <taxon>Microgastrinae</taxon>
        <taxon>Cotesia</taxon>
    </lineage>
</organism>
<dbReference type="Pfam" id="PF23409">
    <property type="entry name" value="Beta-prop_EML"/>
    <property type="match status" value="1"/>
</dbReference>
<dbReference type="SMART" id="SM00320">
    <property type="entry name" value="WD40"/>
    <property type="match status" value="7"/>
</dbReference>
<dbReference type="InterPro" id="IPR055442">
    <property type="entry name" value="Beta-prop_EML-like_2nd"/>
</dbReference>
<dbReference type="Gene3D" id="2.130.10.10">
    <property type="entry name" value="YVTN repeat-like/Quinoprotein amine dehydrogenase"/>
    <property type="match status" value="2"/>
</dbReference>
<dbReference type="Proteomes" id="UP000786811">
    <property type="component" value="Unassembled WGS sequence"/>
</dbReference>
<comment type="similarity">
    <text evidence="1">Belongs to the WD repeat EMAP family.</text>
</comment>
<dbReference type="PANTHER" id="PTHR13720">
    <property type="entry name" value="WD-40 REPEAT PROTEIN"/>
    <property type="match status" value="1"/>
</dbReference>
<evidence type="ECO:0000259" key="7">
    <source>
        <dbReference type="Pfam" id="PF23414"/>
    </source>
</evidence>
<dbReference type="GO" id="GO:0000226">
    <property type="term" value="P:microtubule cytoskeleton organization"/>
    <property type="evidence" value="ECO:0007669"/>
    <property type="project" value="TreeGrafter"/>
</dbReference>
<dbReference type="EMBL" id="CAJNRD030001114">
    <property type="protein sequence ID" value="CAG5073561.1"/>
    <property type="molecule type" value="Genomic_DNA"/>
</dbReference>
<feature type="region of interest" description="Disordered" evidence="5">
    <location>
        <begin position="53"/>
        <end position="87"/>
    </location>
</feature>
<dbReference type="InterPro" id="IPR015943">
    <property type="entry name" value="WD40/YVTN_repeat-like_dom_sf"/>
</dbReference>
<dbReference type="InterPro" id="IPR001680">
    <property type="entry name" value="WD40_rpt"/>
</dbReference>
<protein>
    <submittedName>
        <fullName evidence="8">Similar to DCX-EMAP: Echinoderm microtubule-associated protein-like CG42247 (Drosophila melanogaster)</fullName>
    </submittedName>
</protein>
<evidence type="ECO:0000256" key="3">
    <source>
        <dbReference type="ARBA" id="ARBA00022737"/>
    </source>
</evidence>
<evidence type="ECO:0000256" key="4">
    <source>
        <dbReference type="PROSITE-ProRule" id="PRU00221"/>
    </source>
</evidence>
<dbReference type="GO" id="GO:0008017">
    <property type="term" value="F:microtubule binding"/>
    <property type="evidence" value="ECO:0007669"/>
    <property type="project" value="TreeGrafter"/>
</dbReference>
<dbReference type="AlphaFoldDB" id="A0A8J2H5D8"/>
<evidence type="ECO:0000256" key="5">
    <source>
        <dbReference type="SAM" id="MobiDB-lite"/>
    </source>
</evidence>
<dbReference type="PROSITE" id="PS50294">
    <property type="entry name" value="WD_REPEATS_REGION"/>
    <property type="match status" value="1"/>
</dbReference>
<keyword evidence="2 4" id="KW-0853">WD repeat</keyword>
<dbReference type="PROSITE" id="PS50082">
    <property type="entry name" value="WD_REPEATS_2"/>
    <property type="match status" value="1"/>
</dbReference>
<dbReference type="GO" id="GO:0072686">
    <property type="term" value="C:mitotic spindle"/>
    <property type="evidence" value="ECO:0007669"/>
    <property type="project" value="TreeGrafter"/>
</dbReference>
<dbReference type="InterPro" id="IPR005108">
    <property type="entry name" value="HELP"/>
</dbReference>
<feature type="repeat" description="WD" evidence="4">
    <location>
        <begin position="418"/>
        <end position="449"/>
    </location>
</feature>
<keyword evidence="9" id="KW-1185">Reference proteome</keyword>
<evidence type="ECO:0000256" key="2">
    <source>
        <dbReference type="ARBA" id="ARBA00022574"/>
    </source>
</evidence>
<evidence type="ECO:0000313" key="8">
    <source>
        <dbReference type="EMBL" id="CAG5073561.1"/>
    </source>
</evidence>
<feature type="domain" description="EML-like second beta-propeller" evidence="7">
    <location>
        <begin position="425"/>
        <end position="677"/>
    </location>
</feature>
<dbReference type="FunFam" id="2.130.10.10:FF:000591">
    <property type="entry name" value="Echinoderm microtubule-associated protein-like CG42247"/>
    <property type="match status" value="1"/>
</dbReference>